<dbReference type="HOGENOM" id="CLU_022571_2_1_1"/>
<dbReference type="GO" id="GO:0003729">
    <property type="term" value="F:mRNA binding"/>
    <property type="evidence" value="ECO:0007669"/>
    <property type="project" value="TreeGrafter"/>
</dbReference>
<evidence type="ECO:0000256" key="2">
    <source>
        <dbReference type="ARBA" id="ARBA00022737"/>
    </source>
</evidence>
<dbReference type="Gene3D" id="2.130.10.10">
    <property type="entry name" value="YVTN repeat-like/Quinoprotein amine dehydrogenase"/>
    <property type="match status" value="1"/>
</dbReference>
<feature type="region of interest" description="Disordered" evidence="4">
    <location>
        <begin position="1"/>
        <end position="27"/>
    </location>
</feature>
<dbReference type="Pfam" id="PF00400">
    <property type="entry name" value="WD40"/>
    <property type="match status" value="2"/>
</dbReference>
<dbReference type="InterPro" id="IPR036322">
    <property type="entry name" value="WD40_repeat_dom_sf"/>
</dbReference>
<dbReference type="PANTHER" id="PTHR43979">
    <property type="entry name" value="PRE-MRNA-PROCESSING FACTOR 17"/>
    <property type="match status" value="1"/>
</dbReference>
<dbReference type="eggNOG" id="KOG0282">
    <property type="taxonomic scope" value="Eukaryota"/>
</dbReference>
<dbReference type="AlphaFoldDB" id="A0A093VJI8"/>
<evidence type="ECO:0000256" key="1">
    <source>
        <dbReference type="ARBA" id="ARBA00022574"/>
    </source>
</evidence>
<proteinExistence type="predicted"/>
<organism evidence="6">
    <name type="scientific">Talaromyces marneffei PM1</name>
    <dbReference type="NCBI Taxonomy" id="1077442"/>
    <lineage>
        <taxon>Eukaryota</taxon>
        <taxon>Fungi</taxon>
        <taxon>Dikarya</taxon>
        <taxon>Ascomycota</taxon>
        <taxon>Pezizomycotina</taxon>
        <taxon>Eurotiomycetes</taxon>
        <taxon>Eurotiomycetidae</taxon>
        <taxon>Eurotiales</taxon>
        <taxon>Trichocomaceae</taxon>
        <taxon>Talaromyces</taxon>
        <taxon>Talaromyces sect. Talaromyces</taxon>
    </lineage>
</organism>
<dbReference type="CDD" id="cd00200">
    <property type="entry name" value="WD40"/>
    <property type="match status" value="1"/>
</dbReference>
<name>A0A093VJI8_TALMA</name>
<dbReference type="InterPro" id="IPR032847">
    <property type="entry name" value="PRPF17"/>
</dbReference>
<dbReference type="SUPFAM" id="SSF50978">
    <property type="entry name" value="WD40 repeat-like"/>
    <property type="match status" value="1"/>
</dbReference>
<dbReference type="InterPro" id="IPR024977">
    <property type="entry name" value="Apc4-like_WD40_dom"/>
</dbReference>
<dbReference type="PRINTS" id="PR00320">
    <property type="entry name" value="GPROTEINBRPT"/>
</dbReference>
<feature type="domain" description="Anaphase-promoting complex subunit 4-like WD40" evidence="5">
    <location>
        <begin position="483"/>
        <end position="551"/>
    </location>
</feature>
<accession>A0A093VJI8</accession>
<evidence type="ECO:0000259" key="5">
    <source>
        <dbReference type="Pfam" id="PF12894"/>
    </source>
</evidence>
<dbReference type="SMART" id="SM00320">
    <property type="entry name" value="WD40"/>
    <property type="match status" value="4"/>
</dbReference>
<dbReference type="FunFam" id="2.130.10.10:FF:000191">
    <property type="entry name" value="mRNA splicing factor"/>
    <property type="match status" value="1"/>
</dbReference>
<dbReference type="EMBL" id="JPOX01000003">
    <property type="protein sequence ID" value="KFX52335.1"/>
    <property type="molecule type" value="Genomic_DNA"/>
</dbReference>
<dbReference type="PROSITE" id="PS50082">
    <property type="entry name" value="WD_REPEATS_2"/>
    <property type="match status" value="4"/>
</dbReference>
<dbReference type="GO" id="GO:0000398">
    <property type="term" value="P:mRNA splicing, via spliceosome"/>
    <property type="evidence" value="ECO:0007669"/>
    <property type="project" value="InterPro"/>
</dbReference>
<feature type="repeat" description="WD" evidence="3">
    <location>
        <begin position="403"/>
        <end position="435"/>
    </location>
</feature>
<feature type="repeat" description="WD" evidence="3">
    <location>
        <begin position="317"/>
        <end position="358"/>
    </location>
</feature>
<dbReference type="PANTHER" id="PTHR43979:SF1">
    <property type="entry name" value="PRE-MRNA-PROCESSING FACTOR 17"/>
    <property type="match status" value="1"/>
</dbReference>
<sequence length="571" mass="63595">MASLVGANYDSSGDESDKHTTTSFTPATNLVAAPEVNIEDPTNLQLIAGTGSSTALTYNARYDDLTRPAQGPVNPFKPNGVGNGLKRKNVPTGFAEEAAISEATFTAQHHIFQSLGYTRDPTRPDAFVGDLARAAQYGGRDFVQMKPSKEVSAALRRKRQKKGDASIVDGEGAYKGPWARYENDDQVYEEEAADEGYELASDEEFVEEEEEIPGKLPALATDYQDDASQTETTEFHGSEQFDYLGRTYISRYRSSQRTRQRQEFHPPEIGAFLEIAHKAHYFAPLLPEIRSLAASSAADGKAKIWDVYHQRELLRTYSGHSKSISDTTFHPTGKTFLTASYDRQIKLWDTEYGKCISRFSTGKTPHVVRINPDPEHNHEFLAGMSDKKIVQFDTRTGEMVQEYDHHLAAVNTITFVDNNRRFITTSDDKSLRAWEYGIPVPIKYIAEADMFAMVRAAPHPSGKYVAFQSGDNQIVVYAATDKFRQNRKKGFRGHNTAGYAIDIAFSPDGQFLASGDSGGYACFWDWKTGKMYHKLQAGGKDGLAVTCLDWHPQETSKVVTGGLEGVIKYWD</sequence>
<keyword evidence="1 3" id="KW-0853">WD repeat</keyword>
<evidence type="ECO:0000256" key="3">
    <source>
        <dbReference type="PROSITE-ProRule" id="PRU00221"/>
    </source>
</evidence>
<dbReference type="InterPro" id="IPR015943">
    <property type="entry name" value="WD40/YVTN_repeat-like_dom_sf"/>
</dbReference>
<reference evidence="6" key="1">
    <citation type="journal article" date="2014" name="PLoS Genet.">
        <title>Signature Gene Expression Reveals Novel Clues to the Molecular Mechanisms of Dimorphic Transition in Penicillium marneffei.</title>
        <authorList>
            <person name="Yang E."/>
            <person name="Wang G."/>
            <person name="Cai J."/>
            <person name="Woo P.C."/>
            <person name="Lau S.K."/>
            <person name="Yuen K.-Y."/>
            <person name="Chow W.-N."/>
            <person name="Lin X."/>
        </authorList>
    </citation>
    <scope>NUCLEOTIDE SEQUENCE [LARGE SCALE GENOMIC DNA]</scope>
    <source>
        <strain evidence="6">PM1</strain>
    </source>
</reference>
<keyword evidence="2" id="KW-0677">Repeat</keyword>
<feature type="repeat" description="WD" evidence="3">
    <location>
        <begin position="545"/>
        <end position="571"/>
    </location>
</feature>
<evidence type="ECO:0000256" key="4">
    <source>
        <dbReference type="SAM" id="MobiDB-lite"/>
    </source>
</evidence>
<dbReference type="InterPro" id="IPR001680">
    <property type="entry name" value="WD40_rpt"/>
</dbReference>
<gene>
    <name evidence="6" type="ORF">GQ26_0032270</name>
</gene>
<dbReference type="GO" id="GO:0071013">
    <property type="term" value="C:catalytic step 2 spliceosome"/>
    <property type="evidence" value="ECO:0007669"/>
    <property type="project" value="InterPro"/>
</dbReference>
<dbReference type="Pfam" id="PF12894">
    <property type="entry name" value="ANAPC4_WD40"/>
    <property type="match status" value="1"/>
</dbReference>
<comment type="caution">
    <text evidence="6">The sequence shown here is derived from an EMBL/GenBank/DDBJ whole genome shotgun (WGS) entry which is preliminary data.</text>
</comment>
<dbReference type="InterPro" id="IPR020472">
    <property type="entry name" value="WD40_PAC1"/>
</dbReference>
<dbReference type="PROSITE" id="PS50294">
    <property type="entry name" value="WD_REPEATS_REGION"/>
    <property type="match status" value="3"/>
</dbReference>
<protein>
    <submittedName>
        <fullName evidence="6">Pre-mRNA-processing factor 17</fullName>
    </submittedName>
</protein>
<evidence type="ECO:0000313" key="6">
    <source>
        <dbReference type="EMBL" id="KFX52335.1"/>
    </source>
</evidence>
<feature type="repeat" description="WD" evidence="3">
    <location>
        <begin position="503"/>
        <end position="534"/>
    </location>
</feature>